<keyword evidence="2" id="KW-1185">Reference proteome</keyword>
<reference evidence="1" key="1">
    <citation type="submission" date="2023-07" db="EMBL/GenBank/DDBJ databases">
        <title>Sorghum-associated microbial communities from plants grown in Nebraska, USA.</title>
        <authorList>
            <person name="Schachtman D."/>
        </authorList>
    </citation>
    <scope>NUCLEOTIDE SEQUENCE</scope>
    <source>
        <strain evidence="1">BE56</strain>
    </source>
</reference>
<dbReference type="Proteomes" id="UP001259587">
    <property type="component" value="Unassembled WGS sequence"/>
</dbReference>
<sequence>MTKYLLPALLIGACATLAGCSTPSLIIMNDGREIQAIDQPHYDRASGFYEYEQLDGKRSRVNKDQVRTISEL</sequence>
<gene>
    <name evidence="1" type="ORF">J2W83_002364</name>
</gene>
<name>A0ACC6K2V3_9PSED</name>
<organism evidence="1 2">
    <name type="scientific">Pseudomonas hunanensis</name>
    <dbReference type="NCBI Taxonomy" id="1247546"/>
    <lineage>
        <taxon>Bacteria</taxon>
        <taxon>Pseudomonadati</taxon>
        <taxon>Pseudomonadota</taxon>
        <taxon>Gammaproteobacteria</taxon>
        <taxon>Pseudomonadales</taxon>
        <taxon>Pseudomonadaceae</taxon>
        <taxon>Pseudomonas</taxon>
    </lineage>
</organism>
<evidence type="ECO:0000313" key="2">
    <source>
        <dbReference type="Proteomes" id="UP001259587"/>
    </source>
</evidence>
<proteinExistence type="predicted"/>
<comment type="caution">
    <text evidence="1">The sequence shown here is derived from an EMBL/GenBank/DDBJ whole genome shotgun (WGS) entry which is preliminary data.</text>
</comment>
<accession>A0ACC6K2V3</accession>
<protein>
    <submittedName>
        <fullName evidence="1">Uncharacterized protein</fullName>
    </submittedName>
</protein>
<dbReference type="EMBL" id="JAVDTH010000011">
    <property type="protein sequence ID" value="MDR6712763.1"/>
    <property type="molecule type" value="Genomic_DNA"/>
</dbReference>
<evidence type="ECO:0000313" key="1">
    <source>
        <dbReference type="EMBL" id="MDR6712763.1"/>
    </source>
</evidence>